<dbReference type="KEGG" id="tsy:THSYN_06505"/>
<accession>A0A2K8U4X4</accession>
<evidence type="ECO:0000313" key="2">
    <source>
        <dbReference type="EMBL" id="AUB80638.1"/>
    </source>
</evidence>
<sequence>MSLLALSAARADLIANGDFSASTDLAGWTAEFTIIGEPTHNYAQLGTDGEPRRTLSQTFSLPALPATLGFDFSFHTSASSVGDIPGGVFPDSFAASLITAGGDFLDILVVDLAGADAYPSANREWFTGALPILVDLDPGIAIPDFPLFVTGSAYSGRITVWLPDAILGQDATLYFDLYDQADNASTIAGIDNVSVQPTRAAPAPATLGLLLVGLAAGAAVRRTANATANQHGRRAHAGGTGYVGAGGTGHSPRPERSFRRQPSARARRSEENVSDGANAPSGILSERSGGTGYVGAGGTGYPPIGANLSNQLISWRTQERDDGGRERL</sequence>
<evidence type="ECO:0000256" key="1">
    <source>
        <dbReference type="SAM" id="MobiDB-lite"/>
    </source>
</evidence>
<dbReference type="Proteomes" id="UP000232638">
    <property type="component" value="Chromosome"/>
</dbReference>
<dbReference type="AlphaFoldDB" id="A0A2K8U4X4"/>
<gene>
    <name evidence="2" type="ORF">THSYN_06505</name>
</gene>
<evidence type="ECO:0000313" key="3">
    <source>
        <dbReference type="Proteomes" id="UP000232638"/>
    </source>
</evidence>
<protein>
    <recommendedName>
        <fullName evidence="4">PEP-CTERM protein-sorting domain-containing protein</fullName>
    </recommendedName>
</protein>
<proteinExistence type="predicted"/>
<dbReference type="EMBL" id="CP020370">
    <property type="protein sequence ID" value="AUB80638.1"/>
    <property type="molecule type" value="Genomic_DNA"/>
</dbReference>
<name>A0A2K8U4X4_9GAMM</name>
<evidence type="ECO:0008006" key="4">
    <source>
        <dbReference type="Google" id="ProtNLM"/>
    </source>
</evidence>
<feature type="compositionally biased region" description="Gly residues" evidence="1">
    <location>
        <begin position="238"/>
        <end position="249"/>
    </location>
</feature>
<organism evidence="2 3">
    <name type="scientific">Candidatus Thiodictyon syntrophicum</name>
    <dbReference type="NCBI Taxonomy" id="1166950"/>
    <lineage>
        <taxon>Bacteria</taxon>
        <taxon>Pseudomonadati</taxon>
        <taxon>Pseudomonadota</taxon>
        <taxon>Gammaproteobacteria</taxon>
        <taxon>Chromatiales</taxon>
        <taxon>Chromatiaceae</taxon>
        <taxon>Thiodictyon</taxon>
    </lineage>
</organism>
<feature type="compositionally biased region" description="Gly residues" evidence="1">
    <location>
        <begin position="289"/>
        <end position="300"/>
    </location>
</feature>
<feature type="compositionally biased region" description="Polar residues" evidence="1">
    <location>
        <begin position="307"/>
        <end position="316"/>
    </location>
</feature>
<reference evidence="2 3" key="1">
    <citation type="submission" date="2017-03" db="EMBL/GenBank/DDBJ databases">
        <title>Complete genome sequence of Candidatus 'Thiodictyon syntrophicum' sp. nov. strain Cad16T, a photolithoautotroph purple sulfur bacterium isolated from an alpine meromictic lake.</title>
        <authorList>
            <person name="Luedin S.M."/>
            <person name="Pothier J.F."/>
            <person name="Danza F."/>
            <person name="Storelli N."/>
            <person name="Wittwer M."/>
            <person name="Tonolla M."/>
        </authorList>
    </citation>
    <scope>NUCLEOTIDE SEQUENCE [LARGE SCALE GENOMIC DNA]</scope>
    <source>
        <strain evidence="2 3">Cad16T</strain>
    </source>
</reference>
<keyword evidence="3" id="KW-1185">Reference proteome</keyword>
<feature type="compositionally biased region" description="Basic and acidic residues" evidence="1">
    <location>
        <begin position="317"/>
        <end position="328"/>
    </location>
</feature>
<feature type="region of interest" description="Disordered" evidence="1">
    <location>
        <begin position="226"/>
        <end position="328"/>
    </location>
</feature>